<reference evidence="3" key="1">
    <citation type="submission" date="2015-09" db="EMBL/GenBank/DDBJ databases">
        <authorList>
            <person name="Rodrigo-Torres Lidia"/>
            <person name="Arahal R.David."/>
        </authorList>
    </citation>
    <scope>NUCLEOTIDE SEQUENCE [LARGE SCALE GENOMIC DNA]</scope>
    <source>
        <strain evidence="3">CECT 7735</strain>
    </source>
</reference>
<evidence type="ECO:0000259" key="1">
    <source>
        <dbReference type="Pfam" id="PF00117"/>
    </source>
</evidence>
<dbReference type="Pfam" id="PF00117">
    <property type="entry name" value="GATase"/>
    <property type="match status" value="1"/>
</dbReference>
<dbReference type="GO" id="GO:0003922">
    <property type="term" value="F:GMP synthase (glutamine-hydrolyzing) activity"/>
    <property type="evidence" value="ECO:0007669"/>
    <property type="project" value="UniProtKB-EC"/>
</dbReference>
<sequence>MTTLLILEGNATALVEAGKSDALPFAKCFMSVDPSLSLRVANPYARDITLDDLKGVDGVVFTGSGVAWSTAEPEAEPLRAAMRIVFETGLPVWGSCNGMQLAAVVLGGRVGASLKGSEVGVAHDIQLTDAGAAHPMMAGKASGFVSPCVHRDEVQDLPEGAVLLAGNDHSPVQAFAYAKDGVDFWGVQYHPECDSRDMADWLRGRGAETDALVADLEIAETDSDAAARLGTSPKGLTTPERARELINWVQHVKTRADCA</sequence>
<evidence type="ECO:0000313" key="2">
    <source>
        <dbReference type="EMBL" id="CUK14716.1"/>
    </source>
</evidence>
<dbReference type="PANTHER" id="PTHR42695">
    <property type="entry name" value="GLUTAMINE AMIDOTRANSFERASE YLR126C-RELATED"/>
    <property type="match status" value="1"/>
</dbReference>
<dbReference type="AlphaFoldDB" id="A0A0N7MAQ7"/>
<protein>
    <submittedName>
        <fullName evidence="2">GMP synthase [glutamine-hydrolyzing]</fullName>
        <ecNumber evidence="2">6.3.5.2</ecNumber>
    </submittedName>
</protein>
<dbReference type="CDD" id="cd01741">
    <property type="entry name" value="GATase1_1"/>
    <property type="match status" value="1"/>
</dbReference>
<dbReference type="SUPFAM" id="SSF52317">
    <property type="entry name" value="Class I glutamine amidotransferase-like"/>
    <property type="match status" value="1"/>
</dbReference>
<dbReference type="InterPro" id="IPR029062">
    <property type="entry name" value="Class_I_gatase-like"/>
</dbReference>
<keyword evidence="2" id="KW-0436">Ligase</keyword>
<feature type="domain" description="Glutamine amidotransferase" evidence="1">
    <location>
        <begin position="47"/>
        <end position="198"/>
    </location>
</feature>
<dbReference type="PANTHER" id="PTHR42695:SF5">
    <property type="entry name" value="GLUTAMINE AMIDOTRANSFERASE YLR126C-RELATED"/>
    <property type="match status" value="1"/>
</dbReference>
<keyword evidence="3" id="KW-1185">Reference proteome</keyword>
<dbReference type="InterPro" id="IPR017926">
    <property type="entry name" value="GATASE"/>
</dbReference>
<organism evidence="2 3">
    <name type="scientific">Shimia thalassica</name>
    <dbReference type="NCBI Taxonomy" id="1715693"/>
    <lineage>
        <taxon>Bacteria</taxon>
        <taxon>Pseudomonadati</taxon>
        <taxon>Pseudomonadota</taxon>
        <taxon>Alphaproteobacteria</taxon>
        <taxon>Rhodobacterales</taxon>
        <taxon>Roseobacteraceae</taxon>
    </lineage>
</organism>
<dbReference type="STRING" id="1715693.PH7735_03954"/>
<dbReference type="GO" id="GO:0005829">
    <property type="term" value="C:cytosol"/>
    <property type="evidence" value="ECO:0007669"/>
    <property type="project" value="TreeGrafter"/>
</dbReference>
<proteinExistence type="predicted"/>
<dbReference type="EC" id="6.3.5.2" evidence="2"/>
<accession>A0A0N7MAQ7</accession>
<dbReference type="Proteomes" id="UP000051870">
    <property type="component" value="Unassembled WGS sequence"/>
</dbReference>
<dbReference type="InterPro" id="IPR044992">
    <property type="entry name" value="ChyE-like"/>
</dbReference>
<dbReference type="Gene3D" id="3.40.50.880">
    <property type="match status" value="1"/>
</dbReference>
<dbReference type="RefSeq" id="WP_058313107.1">
    <property type="nucleotide sequence ID" value="NZ_CYTW01000007.1"/>
</dbReference>
<evidence type="ECO:0000313" key="3">
    <source>
        <dbReference type="Proteomes" id="UP000051870"/>
    </source>
</evidence>
<dbReference type="PROSITE" id="PS51273">
    <property type="entry name" value="GATASE_TYPE_1"/>
    <property type="match status" value="1"/>
</dbReference>
<gene>
    <name evidence="2" type="primary">guaA_5</name>
    <name evidence="2" type="ORF">PH7735_03954</name>
</gene>
<name>A0A0N7MAQ7_9RHOB</name>
<dbReference type="EMBL" id="CYTW01000007">
    <property type="protein sequence ID" value="CUK14716.1"/>
    <property type="molecule type" value="Genomic_DNA"/>
</dbReference>
<dbReference type="GeneID" id="83882921"/>